<dbReference type="Proteomes" id="UP000316270">
    <property type="component" value="Chromosome 16"/>
</dbReference>
<feature type="region of interest" description="Disordered" evidence="1">
    <location>
        <begin position="145"/>
        <end position="179"/>
    </location>
</feature>
<evidence type="ECO:0000313" key="2">
    <source>
        <dbReference type="EMBL" id="QDS76967.1"/>
    </source>
</evidence>
<reference evidence="2 3" key="1">
    <citation type="submission" date="2019-07" db="EMBL/GenBank/DDBJ databases">
        <title>Finished genome of Venturia effusa.</title>
        <authorList>
            <person name="Young C.A."/>
            <person name="Cox M.P."/>
            <person name="Ganley A.R.D."/>
            <person name="David W.J."/>
        </authorList>
    </citation>
    <scope>NUCLEOTIDE SEQUENCE [LARGE SCALE GENOMIC DNA]</scope>
    <source>
        <strain evidence="3">albino</strain>
    </source>
</reference>
<dbReference type="PANTHER" id="PTHR35179:SF2">
    <property type="entry name" value="START DOMAIN-CONTAINING PROTEIN"/>
    <property type="match status" value="1"/>
</dbReference>
<evidence type="ECO:0000256" key="1">
    <source>
        <dbReference type="SAM" id="MobiDB-lite"/>
    </source>
</evidence>
<protein>
    <submittedName>
        <fullName evidence="2">Uncharacterized protein</fullName>
    </submittedName>
</protein>
<accession>A0A517LMU8</accession>
<sequence>MSYTNSTNLKVKPGSGSVPQSAVFDLKTRTMKKKVNDTTLSDQIPRLWIRQIPSFILAYHDRGCFKAEEVTIHNIKSDIAKWEDDNKQDVRKFIALIKMISDFVKMTAEKKIEVRYREGTGLGLRKQGAGVAPVLPDVLTAQWAGQRDPDVDEEIEDDSDSGRMRIDDGDNGDFGLDDDLRDWDSNSEKDFTACSAEECGYCGHCSY</sequence>
<evidence type="ECO:0000313" key="3">
    <source>
        <dbReference type="Proteomes" id="UP000316270"/>
    </source>
</evidence>
<gene>
    <name evidence="2" type="ORF">FKW77_005495</name>
</gene>
<dbReference type="OrthoDB" id="5393654at2759"/>
<feature type="compositionally biased region" description="Acidic residues" evidence="1">
    <location>
        <begin position="150"/>
        <end position="159"/>
    </location>
</feature>
<proteinExistence type="predicted"/>
<feature type="compositionally biased region" description="Acidic residues" evidence="1">
    <location>
        <begin position="169"/>
        <end position="179"/>
    </location>
</feature>
<organism evidence="2 3">
    <name type="scientific">Venturia effusa</name>
    <dbReference type="NCBI Taxonomy" id="50376"/>
    <lineage>
        <taxon>Eukaryota</taxon>
        <taxon>Fungi</taxon>
        <taxon>Dikarya</taxon>
        <taxon>Ascomycota</taxon>
        <taxon>Pezizomycotina</taxon>
        <taxon>Dothideomycetes</taxon>
        <taxon>Pleosporomycetidae</taxon>
        <taxon>Venturiales</taxon>
        <taxon>Venturiaceae</taxon>
        <taxon>Venturia</taxon>
    </lineage>
</organism>
<dbReference type="AlphaFoldDB" id="A0A517LMU8"/>
<name>A0A517LMU8_9PEZI</name>
<dbReference type="PANTHER" id="PTHR35179">
    <property type="entry name" value="PROTEIN CBG02620"/>
    <property type="match status" value="1"/>
</dbReference>
<dbReference type="EMBL" id="CP042200">
    <property type="protein sequence ID" value="QDS76967.1"/>
    <property type="molecule type" value="Genomic_DNA"/>
</dbReference>
<dbReference type="STRING" id="50376.A0A517LMU8"/>
<keyword evidence="3" id="KW-1185">Reference proteome</keyword>